<dbReference type="EMBL" id="JAQQWK010000009">
    <property type="protein sequence ID" value="KAK8034027.1"/>
    <property type="molecule type" value="Genomic_DNA"/>
</dbReference>
<name>A0ABR1SIL8_9PEZI</name>
<organism evidence="2 3">
    <name type="scientific">Apiospora rasikravindrae</name>
    <dbReference type="NCBI Taxonomy" id="990691"/>
    <lineage>
        <taxon>Eukaryota</taxon>
        <taxon>Fungi</taxon>
        <taxon>Dikarya</taxon>
        <taxon>Ascomycota</taxon>
        <taxon>Pezizomycotina</taxon>
        <taxon>Sordariomycetes</taxon>
        <taxon>Xylariomycetidae</taxon>
        <taxon>Amphisphaeriales</taxon>
        <taxon>Apiosporaceae</taxon>
        <taxon>Apiospora</taxon>
    </lineage>
</organism>
<dbReference type="PANTHER" id="PTHR36223:SF1">
    <property type="entry name" value="TRANSCRIPTION ELONGATION FACTOR EAF N-TERMINAL DOMAIN-CONTAINING PROTEIN"/>
    <property type="match status" value="1"/>
</dbReference>
<comment type="caution">
    <text evidence="2">The sequence shown here is derived from an EMBL/GenBank/DDBJ whole genome shotgun (WGS) entry which is preliminary data.</text>
</comment>
<dbReference type="InterPro" id="IPR057678">
    <property type="entry name" value="DUF7918"/>
</dbReference>
<reference evidence="2 3" key="1">
    <citation type="submission" date="2023-01" db="EMBL/GenBank/DDBJ databases">
        <title>Analysis of 21 Apiospora genomes using comparative genomics revels a genus with tremendous synthesis potential of carbohydrate active enzymes and secondary metabolites.</title>
        <authorList>
            <person name="Sorensen T."/>
        </authorList>
    </citation>
    <scope>NUCLEOTIDE SEQUENCE [LARGE SCALE GENOMIC DNA]</scope>
    <source>
        <strain evidence="2 3">CBS 33761</strain>
    </source>
</reference>
<proteinExistence type="predicted"/>
<feature type="domain" description="DUF7918" evidence="1">
    <location>
        <begin position="180"/>
        <end position="278"/>
    </location>
</feature>
<dbReference type="Proteomes" id="UP001444661">
    <property type="component" value="Unassembled WGS sequence"/>
</dbReference>
<accession>A0ABR1SIL8</accession>
<evidence type="ECO:0000313" key="3">
    <source>
        <dbReference type="Proteomes" id="UP001444661"/>
    </source>
</evidence>
<evidence type="ECO:0000313" key="2">
    <source>
        <dbReference type="EMBL" id="KAK8034027.1"/>
    </source>
</evidence>
<dbReference type="PANTHER" id="PTHR36223">
    <property type="entry name" value="BETA-LACTAMASE-TYPE TRANSPEPTIDASE FOLD DOMAIN CONTAINING PROTEIN"/>
    <property type="match status" value="1"/>
</dbReference>
<protein>
    <recommendedName>
        <fullName evidence="1">DUF7918 domain-containing protein</fullName>
    </recommendedName>
</protein>
<dbReference type="Pfam" id="PF25534">
    <property type="entry name" value="DUF7918"/>
    <property type="match status" value="1"/>
</dbReference>
<sequence>MAVLRDLPSLEARIVVGGGERALREFAVPDTCKVGVETDILMETTEDSFTVTLDARKIPRIVSYVVATAGNQFGFRFFKELAFNLDCHHLAIEAQCDGMRTPLRHLLDTDPFSNDWAITHDHVMGGPSDSNDPISEYAFTFGELEICQLLGPCIFNPPPYSIGFVTNISTAEPGNIPPEDLEQQRLQTKNHGTLRLFVYKMNKSATKTVSKAAKLNLSETQEPLPREVFEPRALTHRVFLEKRFRESRRVQVRQYFDEFQDDMRRPCAIFEFRYRSKSEEIRRLTLLGLEYEKQGKRKKEKGKDDADAG</sequence>
<gene>
    <name evidence="2" type="ORF">PG993_009022</name>
</gene>
<evidence type="ECO:0000259" key="1">
    <source>
        <dbReference type="Pfam" id="PF25534"/>
    </source>
</evidence>
<keyword evidence="3" id="KW-1185">Reference proteome</keyword>